<dbReference type="SUPFAM" id="SSF50630">
    <property type="entry name" value="Acid proteases"/>
    <property type="match status" value="1"/>
</dbReference>
<dbReference type="GO" id="GO:0071944">
    <property type="term" value="C:cell periphery"/>
    <property type="evidence" value="ECO:0007669"/>
    <property type="project" value="UniProtKB-ARBA"/>
</dbReference>
<dbReference type="Pfam" id="PF00026">
    <property type="entry name" value="Asp"/>
    <property type="match status" value="1"/>
</dbReference>
<keyword evidence="5" id="KW-0378">Hydrolase</keyword>
<evidence type="ECO:0000256" key="2">
    <source>
        <dbReference type="ARBA" id="ARBA00022670"/>
    </source>
</evidence>
<evidence type="ECO:0000256" key="3">
    <source>
        <dbReference type="ARBA" id="ARBA00022729"/>
    </source>
</evidence>
<evidence type="ECO:0000259" key="9">
    <source>
        <dbReference type="PROSITE" id="PS51767"/>
    </source>
</evidence>
<evidence type="ECO:0000313" key="10">
    <source>
        <dbReference type="EMBL" id="SSD59792.1"/>
    </source>
</evidence>
<feature type="active site" evidence="6">
    <location>
        <position position="273"/>
    </location>
</feature>
<reference evidence="11" key="1">
    <citation type="submission" date="2018-06" db="EMBL/GenBank/DDBJ databases">
        <authorList>
            <person name="Guldener U."/>
        </authorList>
    </citation>
    <scope>NUCLEOTIDE SEQUENCE [LARGE SCALE GENOMIC DNA]</scope>
    <source>
        <strain evidence="11">UTAD17</strain>
    </source>
</reference>
<dbReference type="OrthoDB" id="771136at2759"/>
<feature type="chain" id="PRO_5016853722" description="Peptidase A1 domain-containing protein" evidence="8">
    <location>
        <begin position="28"/>
        <end position="524"/>
    </location>
</feature>
<dbReference type="VEuPathDB" id="FungiDB:SCODWIG_01553"/>
<evidence type="ECO:0000256" key="6">
    <source>
        <dbReference type="PIRSR" id="PIRSR601461-1"/>
    </source>
</evidence>
<keyword evidence="3 8" id="KW-0732">Signal</keyword>
<dbReference type="PANTHER" id="PTHR47966">
    <property type="entry name" value="BETA-SITE APP-CLEAVING ENZYME, ISOFORM A-RELATED"/>
    <property type="match status" value="1"/>
</dbReference>
<dbReference type="Gene3D" id="2.40.70.10">
    <property type="entry name" value="Acid Proteases"/>
    <property type="match status" value="2"/>
</dbReference>
<keyword evidence="4" id="KW-0064">Aspartyl protease</keyword>
<feature type="active site" evidence="6">
    <location>
        <position position="81"/>
    </location>
</feature>
<dbReference type="PRINTS" id="PR00792">
    <property type="entry name" value="PEPSIN"/>
</dbReference>
<dbReference type="PROSITE" id="PS51767">
    <property type="entry name" value="PEPTIDASE_A1"/>
    <property type="match status" value="1"/>
</dbReference>
<evidence type="ECO:0000313" key="11">
    <source>
        <dbReference type="Proteomes" id="UP000262825"/>
    </source>
</evidence>
<gene>
    <name evidence="10" type="ORF">SCODWIG_01553</name>
</gene>
<dbReference type="CDD" id="cd05474">
    <property type="entry name" value="SAP_like"/>
    <property type="match status" value="1"/>
</dbReference>
<accession>A0A376B592</accession>
<name>A0A376B592_9ASCO</name>
<evidence type="ECO:0000256" key="4">
    <source>
        <dbReference type="ARBA" id="ARBA00022750"/>
    </source>
</evidence>
<evidence type="ECO:0000256" key="8">
    <source>
        <dbReference type="SAM" id="SignalP"/>
    </source>
</evidence>
<protein>
    <recommendedName>
        <fullName evidence="9">Peptidase A1 domain-containing protein</fullName>
    </recommendedName>
</protein>
<organism evidence="10 11">
    <name type="scientific">Saccharomycodes ludwigii</name>
    <dbReference type="NCBI Taxonomy" id="36035"/>
    <lineage>
        <taxon>Eukaryota</taxon>
        <taxon>Fungi</taxon>
        <taxon>Dikarya</taxon>
        <taxon>Ascomycota</taxon>
        <taxon>Saccharomycotina</taxon>
        <taxon>Saccharomycetes</taxon>
        <taxon>Saccharomycodales</taxon>
        <taxon>Saccharomycodaceae</taxon>
        <taxon>Saccharomycodes</taxon>
    </lineage>
</organism>
<dbReference type="InterPro" id="IPR033876">
    <property type="entry name" value="SAP-like"/>
</dbReference>
<keyword evidence="2" id="KW-0645">Protease</keyword>
<feature type="signal peptide" evidence="8">
    <location>
        <begin position="1"/>
        <end position="27"/>
    </location>
</feature>
<keyword evidence="7" id="KW-1015">Disulfide bond</keyword>
<dbReference type="InterPro" id="IPR001461">
    <property type="entry name" value="Aspartic_peptidase_A1"/>
</dbReference>
<dbReference type="PANTHER" id="PTHR47966:SF65">
    <property type="entry name" value="ASPARTIC-TYPE ENDOPEPTIDASE"/>
    <property type="match status" value="1"/>
</dbReference>
<dbReference type="AlphaFoldDB" id="A0A376B592"/>
<dbReference type="InterPro" id="IPR033121">
    <property type="entry name" value="PEPTIDASE_A1"/>
</dbReference>
<dbReference type="GO" id="GO:0004190">
    <property type="term" value="F:aspartic-type endopeptidase activity"/>
    <property type="evidence" value="ECO:0007669"/>
    <property type="project" value="UniProtKB-KW"/>
</dbReference>
<dbReference type="Proteomes" id="UP000262825">
    <property type="component" value="Unassembled WGS sequence"/>
</dbReference>
<dbReference type="EMBL" id="UFAJ01000205">
    <property type="protein sequence ID" value="SSD59792.1"/>
    <property type="molecule type" value="Genomic_DNA"/>
</dbReference>
<comment type="similarity">
    <text evidence="1">Belongs to the peptidase A1 family.</text>
</comment>
<dbReference type="GO" id="GO:0006508">
    <property type="term" value="P:proteolysis"/>
    <property type="evidence" value="ECO:0007669"/>
    <property type="project" value="UniProtKB-KW"/>
</dbReference>
<feature type="domain" description="Peptidase A1" evidence="9">
    <location>
        <begin position="63"/>
        <end position="382"/>
    </location>
</feature>
<evidence type="ECO:0000256" key="5">
    <source>
        <dbReference type="ARBA" id="ARBA00022801"/>
    </source>
</evidence>
<keyword evidence="11" id="KW-1185">Reference proteome</keyword>
<proteinExistence type="inferred from homology"/>
<evidence type="ECO:0000256" key="7">
    <source>
        <dbReference type="PIRSR" id="PIRSR601461-2"/>
    </source>
</evidence>
<sequence length="524" mass="56090">MSYFNKCKLSLLFSLEIIFLFSSVVNAVVIPNKNDKVVHLNLEKRVNTDLSPIEAALSGSIELYVDLEIGTPEQHVRVLFDTEAADTWVTSPSNPLCKNSTVCVEYGTYEAKNSSTYKLNSTLGDLRIDTEDYSLNGTWVQDTVRLGDLSVENFVFGVANESDIRKGVLGVGFESLEVSGNSVYPNFPQALKDGGYINKKAYSLFTNSYCASEGSVIFGAVDASKYTGDLYTLPLVNGSDSTDFTVALQGLGVITAADEKVTIIDTPTALVFDNTETTSTFPTVIADAIAALVNATYTSDGIYHLTCPDESDASTIVLDFGGVHIYIPIISFIAYDDDADACYLGFFPPDDDDNQVTSVLGGTILQDLYVVYDLESYEISIAHANLAGVNESDVQVITSTIPGATKVPGYSSTSVATNFTTGGNIFTLSSEPINPWLTTEIRGCNQDNWITVNGTYTTAPANGTATSGYTTISSSDATYVTPTSSNSVANSSSTATITSKAGASSLKLEKMLFSTIVFIVSILF</sequence>
<feature type="disulfide bond" evidence="7">
    <location>
        <begin position="307"/>
        <end position="342"/>
    </location>
</feature>
<evidence type="ECO:0000256" key="1">
    <source>
        <dbReference type="ARBA" id="ARBA00007447"/>
    </source>
</evidence>
<dbReference type="InterPro" id="IPR021109">
    <property type="entry name" value="Peptidase_aspartic_dom_sf"/>
</dbReference>